<evidence type="ECO:0000259" key="11">
    <source>
        <dbReference type="SMART" id="SM00630"/>
    </source>
</evidence>
<dbReference type="GO" id="GO:0005886">
    <property type="term" value="C:plasma membrane"/>
    <property type="evidence" value="ECO:0007669"/>
    <property type="project" value="TreeGrafter"/>
</dbReference>
<keyword evidence="5" id="KW-1015">Disulfide bond</keyword>
<dbReference type="SUPFAM" id="SSF101912">
    <property type="entry name" value="Sema domain"/>
    <property type="match status" value="1"/>
</dbReference>
<evidence type="ECO:0000256" key="2">
    <source>
        <dbReference type="ARBA" id="ARBA00010297"/>
    </source>
</evidence>
<comment type="subcellular location">
    <subcellularLocation>
        <location evidence="1">Membrane</location>
    </subcellularLocation>
</comment>
<dbReference type="PANTHER" id="PTHR22625">
    <property type="entry name" value="PLEXIN"/>
    <property type="match status" value="1"/>
</dbReference>
<evidence type="ECO:0000256" key="5">
    <source>
        <dbReference type="ARBA" id="ARBA00023157"/>
    </source>
</evidence>
<evidence type="ECO:0000256" key="1">
    <source>
        <dbReference type="ARBA" id="ARBA00004370"/>
    </source>
</evidence>
<keyword evidence="3" id="KW-0677">Repeat</keyword>
<dbReference type="InParanoid" id="A0A1X7UU11"/>
<dbReference type="SMART" id="SM00630">
    <property type="entry name" value="Sema"/>
    <property type="match status" value="1"/>
</dbReference>
<dbReference type="GO" id="GO:0017154">
    <property type="term" value="F:semaphorin receptor activity"/>
    <property type="evidence" value="ECO:0007669"/>
    <property type="project" value="InterPro"/>
</dbReference>
<dbReference type="Pfam" id="PF01437">
    <property type="entry name" value="PSI"/>
    <property type="match status" value="1"/>
</dbReference>
<name>A0A1X7UU11_AMPQE</name>
<evidence type="ECO:0000259" key="9">
    <source>
        <dbReference type="SMART" id="SM00423"/>
    </source>
</evidence>
<reference evidence="12" key="1">
    <citation type="submission" date="2017-05" db="UniProtKB">
        <authorList>
            <consortium name="EnsemblMetazoa"/>
        </authorList>
    </citation>
    <scope>IDENTIFICATION</scope>
</reference>
<dbReference type="InterPro" id="IPR016201">
    <property type="entry name" value="PSI"/>
</dbReference>
<dbReference type="eggNOG" id="KOG3610">
    <property type="taxonomic scope" value="Eukaryota"/>
</dbReference>
<feature type="signal peptide" evidence="8">
    <location>
        <begin position="1"/>
        <end position="21"/>
    </location>
</feature>
<comment type="similarity">
    <text evidence="2">Belongs to the plexin family.</text>
</comment>
<keyword evidence="8" id="KW-0732">Signal</keyword>
<keyword evidence="7" id="KW-1133">Transmembrane helix</keyword>
<evidence type="ECO:0000256" key="3">
    <source>
        <dbReference type="ARBA" id="ARBA00022737"/>
    </source>
</evidence>
<dbReference type="AlphaFoldDB" id="A0A1X7UU11"/>
<evidence type="ECO:0000259" key="10">
    <source>
        <dbReference type="SMART" id="SM00429"/>
    </source>
</evidence>
<dbReference type="OrthoDB" id="6154140at2759"/>
<dbReference type="InterPro" id="IPR036352">
    <property type="entry name" value="Semap_dom_sf"/>
</dbReference>
<proteinExistence type="inferred from homology"/>
<dbReference type="InterPro" id="IPR002165">
    <property type="entry name" value="Plexin_repeat"/>
</dbReference>
<protein>
    <recommendedName>
        <fullName evidence="13">Sema domain-containing protein</fullName>
    </recommendedName>
</protein>
<dbReference type="PANTHER" id="PTHR22625:SF70">
    <property type="entry name" value="PLEXIN A, ISOFORM A"/>
    <property type="match status" value="1"/>
</dbReference>
<dbReference type="InterPro" id="IPR001627">
    <property type="entry name" value="Semap_dom"/>
</dbReference>
<feature type="domain" description="PSI" evidence="9">
    <location>
        <begin position="570"/>
        <end position="622"/>
    </location>
</feature>
<dbReference type="SMART" id="SM00423">
    <property type="entry name" value="PSI"/>
    <property type="match status" value="3"/>
</dbReference>
<dbReference type="GO" id="GO:0002116">
    <property type="term" value="C:semaphorin receptor complex"/>
    <property type="evidence" value="ECO:0007669"/>
    <property type="project" value="TreeGrafter"/>
</dbReference>
<evidence type="ECO:0000256" key="8">
    <source>
        <dbReference type="SAM" id="SignalP"/>
    </source>
</evidence>
<dbReference type="Gene3D" id="2.60.40.10">
    <property type="entry name" value="Immunoglobulins"/>
    <property type="match status" value="4"/>
</dbReference>
<dbReference type="Pfam" id="PF01833">
    <property type="entry name" value="TIG"/>
    <property type="match status" value="3"/>
</dbReference>
<dbReference type="InterPro" id="IPR002909">
    <property type="entry name" value="IPT_dom"/>
</dbReference>
<dbReference type="InterPro" id="IPR031148">
    <property type="entry name" value="Plexin"/>
</dbReference>
<keyword evidence="6" id="KW-0325">Glycoprotein</keyword>
<accession>A0A1X7UU11</accession>
<feature type="domain" description="Sema" evidence="11">
    <location>
        <begin position="33"/>
        <end position="401"/>
    </location>
</feature>
<dbReference type="InterPro" id="IPR013783">
    <property type="entry name" value="Ig-like_fold"/>
</dbReference>
<feature type="transmembrane region" description="Helical" evidence="7">
    <location>
        <begin position="917"/>
        <end position="939"/>
    </location>
</feature>
<feature type="domain" description="IPT/TIG" evidence="10">
    <location>
        <begin position="776"/>
        <end position="871"/>
    </location>
</feature>
<dbReference type="SUPFAM" id="SSF103575">
    <property type="entry name" value="Plexin repeat"/>
    <property type="match status" value="1"/>
</dbReference>
<dbReference type="SMART" id="SM00429">
    <property type="entry name" value="IPT"/>
    <property type="match status" value="3"/>
</dbReference>
<dbReference type="GO" id="GO:0030334">
    <property type="term" value="P:regulation of cell migration"/>
    <property type="evidence" value="ECO:0007669"/>
    <property type="project" value="TreeGrafter"/>
</dbReference>
<feature type="domain" description="IPT/TIG" evidence="10">
    <location>
        <begin position="872"/>
        <end position="942"/>
    </location>
</feature>
<evidence type="ECO:0000256" key="7">
    <source>
        <dbReference type="SAM" id="Phobius"/>
    </source>
</evidence>
<dbReference type="InterPro" id="IPR014756">
    <property type="entry name" value="Ig_E-set"/>
</dbReference>
<dbReference type="EnsemblMetazoa" id="Aqu2.1.31014_001">
    <property type="protein sequence ID" value="Aqu2.1.31014_001"/>
    <property type="gene ID" value="Aqu2.1.31014"/>
</dbReference>
<organism evidence="12">
    <name type="scientific">Amphimedon queenslandica</name>
    <name type="common">Sponge</name>
    <dbReference type="NCBI Taxonomy" id="400682"/>
    <lineage>
        <taxon>Eukaryota</taxon>
        <taxon>Metazoa</taxon>
        <taxon>Porifera</taxon>
        <taxon>Demospongiae</taxon>
        <taxon>Heteroscleromorpha</taxon>
        <taxon>Haplosclerida</taxon>
        <taxon>Niphatidae</taxon>
        <taxon>Amphimedon</taxon>
    </lineage>
</organism>
<feature type="domain" description="IPT/TIG" evidence="10">
    <location>
        <begin position="944"/>
        <end position="1035"/>
    </location>
</feature>
<evidence type="ECO:0000313" key="12">
    <source>
        <dbReference type="EnsemblMetazoa" id="Aqu2.1.31014_001"/>
    </source>
</evidence>
<dbReference type="SUPFAM" id="SSF81296">
    <property type="entry name" value="E set domains"/>
    <property type="match status" value="3"/>
</dbReference>
<evidence type="ECO:0000256" key="6">
    <source>
        <dbReference type="ARBA" id="ARBA00023180"/>
    </source>
</evidence>
<evidence type="ECO:0008006" key="13">
    <source>
        <dbReference type="Google" id="ProtNLM"/>
    </source>
</evidence>
<sequence length="1100" mass="118286">MRAATLLLFLTLAVPPSLINSQSLISSSLSSTVTHIAVSANGVFVSTATQVYRFSCTLQQLEGSPDTPGGTVNGIASTPDGEWCVVCTDAGGVTCSVLNGSNLEAPANRTDSLNSALATSLAVFTGGDGNSFYTGSYVSNRILYHQYGFAGSTQSRSTNPVHQQASGGFNRVFVSGFFASGYAYYVVNDPPTSGANRRLRIIRVCNDSAATDFNNQYELTLGCDGSVTFFSPTLIDVSVINEETLLIALRDDSFNDICSYSLSEINSLMDAAYKSCVVDGNGNKNIFWQNFISCSGGSPGLDGSICSISDSRSGTPAPAVGVSNPLTPTGLITNTTILNGLTAIVGLSIDDTDLIYFAFTISTNNYINKYCLVNSTTLKFISQVTSTSSLISLSWSQGSEYVYGISGSNVIALKTEDCSSATSCSECVSLGDPLCGWCMIENKCSRRPFCQDNDQTGRYLSQEDSNNCFDTVSINPSTYVIDTEQQPHQINLTFSPTPLPPTLPREGYFCVFNRIISPLELSMGTNTGSCSVQDIVSQVTDIQLDTTFSIYSNRTGVNFYIRPTNYTFYNCPTASLKCSTCLQSEPCGWCQLDFKCTGHNLSCTTGEWLNIKNGGSASSFCPFLEPNSVTSDGRYTQAANVVKDLTLSTSNTGSSPGFTYECVYGTDTRTATVNSDNRVTCNNNPVFTIEGGTQKVSLSLRQVYNGNRYTIETNATSNLNVILYDCPTLASGCSSCLAQRIDTGFSCCWCTSNTQCRDISDCSDASPVISTGNCPLPMITEFNPKAGPPRGETTIIINGTNLGTQRSDIESVMIGTRNCIVDEYQPGVGITCTTIVPDSSDNIGRNETIRIRVIRSSGSVTVNSAAQYQFITPIIQSVSTTYGPASGGTRIRIQGTNFDIGNKEMTRVIMRQSSSRIILLILRSTVLLVVLMILTVISYQYRPDPTFDSISPMVTIPAGGIQLVFTGDYLDSVQSPTITIADSRLIPSSVEPCVINDNTTLICTAPKITTAVDSSYGTPIEYMLMLDGAESPNYMNAGLRLTLQPNPIFTGIDADSRSILVDDVNDITIKETIMMKCVQLEQALILRLHVGHPPSHQVPD</sequence>
<feature type="chain" id="PRO_5012530437" description="Sema domain-containing protein" evidence="8">
    <location>
        <begin position="22"/>
        <end position="1100"/>
    </location>
</feature>
<evidence type="ECO:0000256" key="4">
    <source>
        <dbReference type="ARBA" id="ARBA00023136"/>
    </source>
</evidence>
<keyword evidence="7" id="KW-0812">Transmembrane</keyword>
<feature type="domain" description="PSI" evidence="9">
    <location>
        <begin position="417"/>
        <end position="469"/>
    </location>
</feature>
<feature type="domain" description="PSI" evidence="9">
    <location>
        <begin position="725"/>
        <end position="775"/>
    </location>
</feature>
<keyword evidence="4 7" id="KW-0472">Membrane</keyword>